<dbReference type="GO" id="GO:0050660">
    <property type="term" value="F:flavin adenine dinucleotide binding"/>
    <property type="evidence" value="ECO:0007669"/>
    <property type="project" value="InterPro"/>
</dbReference>
<dbReference type="GO" id="GO:0000287">
    <property type="term" value="F:magnesium ion binding"/>
    <property type="evidence" value="ECO:0007669"/>
    <property type="project" value="UniProtKB-UniRule"/>
</dbReference>
<dbReference type="InterPro" id="IPR012000">
    <property type="entry name" value="Thiamin_PyroP_enz_cen_dom"/>
</dbReference>
<dbReference type="PANTHER" id="PTHR18968:SF13">
    <property type="entry name" value="ACETOLACTATE SYNTHASE CATALYTIC SUBUNIT, MITOCHONDRIAL"/>
    <property type="match status" value="1"/>
</dbReference>
<dbReference type="InterPro" id="IPR011766">
    <property type="entry name" value="TPP_enzyme_TPP-bd"/>
</dbReference>
<feature type="compositionally biased region" description="Low complexity" evidence="15">
    <location>
        <begin position="19"/>
        <end position="29"/>
    </location>
</feature>
<dbReference type="FunFam" id="3.40.50.1220:FF:000008">
    <property type="entry name" value="Acetolactate synthase"/>
    <property type="match status" value="1"/>
</dbReference>
<evidence type="ECO:0000256" key="11">
    <source>
        <dbReference type="ARBA" id="ARBA00023052"/>
    </source>
</evidence>
<keyword evidence="7 14" id="KW-0808">Transferase</keyword>
<dbReference type="GO" id="GO:0009097">
    <property type="term" value="P:isoleucine biosynthetic process"/>
    <property type="evidence" value="ECO:0007669"/>
    <property type="project" value="UniProtKB-UniPathway"/>
</dbReference>
<dbReference type="EMBL" id="CTEE01000001">
    <property type="protein sequence ID" value="CQD10233.1"/>
    <property type="molecule type" value="Genomic_DNA"/>
</dbReference>
<gene>
    <name evidence="19" type="primary">ilvB1</name>
    <name evidence="19" type="ORF">BN1232_01879</name>
    <name evidence="20" type="ORF">MJO58_08520</name>
</gene>
<evidence type="ECO:0000256" key="1">
    <source>
        <dbReference type="ARBA" id="ARBA00004974"/>
    </source>
</evidence>
<feature type="domain" description="Thiamine pyrophosphate enzyme TPP-binding" evidence="17">
    <location>
        <begin position="430"/>
        <end position="583"/>
    </location>
</feature>
<evidence type="ECO:0000256" key="2">
    <source>
        <dbReference type="ARBA" id="ARBA00005025"/>
    </source>
</evidence>
<keyword evidence="5 14" id="KW-0028">Amino-acid biosynthesis</keyword>
<dbReference type="NCBIfam" id="NF005860">
    <property type="entry name" value="PRK07789.1"/>
    <property type="match status" value="1"/>
</dbReference>
<evidence type="ECO:0000256" key="8">
    <source>
        <dbReference type="ARBA" id="ARBA00022723"/>
    </source>
</evidence>
<dbReference type="InterPro" id="IPR029061">
    <property type="entry name" value="THDP-binding"/>
</dbReference>
<evidence type="ECO:0000313" key="22">
    <source>
        <dbReference type="Proteomes" id="UP001055171"/>
    </source>
</evidence>
<dbReference type="STRING" id="141349.BN1232_01879"/>
<dbReference type="NCBIfam" id="TIGR00118">
    <property type="entry name" value="acolac_lg"/>
    <property type="match status" value="1"/>
</dbReference>
<dbReference type="FunFam" id="3.40.50.970:FF:000016">
    <property type="entry name" value="Acetolactate synthase"/>
    <property type="match status" value="1"/>
</dbReference>
<dbReference type="InterPro" id="IPR039368">
    <property type="entry name" value="AHAS_TPP"/>
</dbReference>
<dbReference type="UniPathway" id="UPA00047">
    <property type="reaction ID" value="UER00055"/>
</dbReference>
<evidence type="ECO:0000256" key="3">
    <source>
        <dbReference type="ARBA" id="ARBA00007812"/>
    </source>
</evidence>
<dbReference type="AlphaFoldDB" id="A0A0E4GWN3"/>
<dbReference type="FunFam" id="3.40.50.970:FF:000007">
    <property type="entry name" value="Acetolactate synthase"/>
    <property type="match status" value="1"/>
</dbReference>
<evidence type="ECO:0000256" key="14">
    <source>
        <dbReference type="RuleBase" id="RU003591"/>
    </source>
</evidence>
<dbReference type="Proteomes" id="UP000199251">
    <property type="component" value="Unassembled WGS sequence"/>
</dbReference>
<dbReference type="OrthoDB" id="4494979at2"/>
<dbReference type="Pfam" id="PF02776">
    <property type="entry name" value="TPP_enzyme_N"/>
    <property type="match status" value="1"/>
</dbReference>
<evidence type="ECO:0000256" key="7">
    <source>
        <dbReference type="ARBA" id="ARBA00022679"/>
    </source>
</evidence>
<keyword evidence="11 14" id="KW-0786">Thiamine pyrophosphate</keyword>
<dbReference type="InterPro" id="IPR012846">
    <property type="entry name" value="Acetolactate_synth_lsu"/>
</dbReference>
<keyword evidence="8 14" id="KW-0479">Metal-binding</keyword>
<evidence type="ECO:0000313" key="21">
    <source>
        <dbReference type="Proteomes" id="UP000199251"/>
    </source>
</evidence>
<evidence type="ECO:0000256" key="10">
    <source>
        <dbReference type="ARBA" id="ARBA00022842"/>
    </source>
</evidence>
<dbReference type="SUPFAM" id="SSF52467">
    <property type="entry name" value="DHS-like NAD/FAD-binding domain"/>
    <property type="match status" value="1"/>
</dbReference>
<organism evidence="19 21">
    <name type="scientific">Mycobacterium lentiflavum</name>
    <dbReference type="NCBI Taxonomy" id="141349"/>
    <lineage>
        <taxon>Bacteria</taxon>
        <taxon>Bacillati</taxon>
        <taxon>Actinomycetota</taxon>
        <taxon>Actinomycetes</taxon>
        <taxon>Mycobacteriales</taxon>
        <taxon>Mycobacteriaceae</taxon>
        <taxon>Mycobacterium</taxon>
        <taxon>Mycobacterium simiae complex</taxon>
    </lineage>
</organism>
<dbReference type="InterPro" id="IPR045229">
    <property type="entry name" value="TPP_enz"/>
</dbReference>
<evidence type="ECO:0000256" key="6">
    <source>
        <dbReference type="ARBA" id="ARBA00022630"/>
    </source>
</evidence>
<dbReference type="Pfam" id="PF02775">
    <property type="entry name" value="TPP_enzyme_C"/>
    <property type="match status" value="1"/>
</dbReference>
<dbReference type="Gene3D" id="3.40.50.970">
    <property type="match status" value="2"/>
</dbReference>
<evidence type="ECO:0000256" key="12">
    <source>
        <dbReference type="ARBA" id="ARBA00023304"/>
    </source>
</evidence>
<evidence type="ECO:0000256" key="4">
    <source>
        <dbReference type="ARBA" id="ARBA00013145"/>
    </source>
</evidence>
<evidence type="ECO:0000256" key="9">
    <source>
        <dbReference type="ARBA" id="ARBA00022827"/>
    </source>
</evidence>
<evidence type="ECO:0000256" key="13">
    <source>
        <dbReference type="ARBA" id="ARBA00048670"/>
    </source>
</evidence>
<dbReference type="CDD" id="cd02015">
    <property type="entry name" value="TPP_AHAS"/>
    <property type="match status" value="1"/>
</dbReference>
<dbReference type="Gene3D" id="3.40.50.1220">
    <property type="entry name" value="TPP-binding domain"/>
    <property type="match status" value="1"/>
</dbReference>
<feature type="compositionally biased region" description="Polar residues" evidence="15">
    <location>
        <begin position="1"/>
        <end position="12"/>
    </location>
</feature>
<dbReference type="EC" id="2.2.1.6" evidence="4 14"/>
<protein>
    <recommendedName>
        <fullName evidence="4 14">Acetolactate synthase</fullName>
        <ecNumber evidence="4 14">2.2.1.6</ecNumber>
    </recommendedName>
</protein>
<evidence type="ECO:0000259" key="17">
    <source>
        <dbReference type="Pfam" id="PF02775"/>
    </source>
</evidence>
<dbReference type="SUPFAM" id="SSF52518">
    <property type="entry name" value="Thiamin diphosphate-binding fold (THDP-binding)"/>
    <property type="match status" value="2"/>
</dbReference>
<evidence type="ECO:0000313" key="20">
    <source>
        <dbReference type="EMBL" id="ULP43970.1"/>
    </source>
</evidence>
<name>A0A0E4GWN3_MYCLN</name>
<evidence type="ECO:0000256" key="5">
    <source>
        <dbReference type="ARBA" id="ARBA00022605"/>
    </source>
</evidence>
<accession>A0A0E4GWN3</accession>
<dbReference type="RefSeq" id="WP_090601095.1">
    <property type="nucleotide sequence ID" value="NZ_CP092423.2"/>
</dbReference>
<feature type="domain" description="Thiamine pyrophosphate enzyme central" evidence="16">
    <location>
        <begin position="232"/>
        <end position="367"/>
    </location>
</feature>
<feature type="domain" description="Thiamine pyrophosphate enzyme N-terminal TPP-binding" evidence="18">
    <location>
        <begin position="43"/>
        <end position="157"/>
    </location>
</feature>
<evidence type="ECO:0000313" key="19">
    <source>
        <dbReference type="EMBL" id="CQD10233.1"/>
    </source>
</evidence>
<feature type="region of interest" description="Disordered" evidence="15">
    <location>
        <begin position="1"/>
        <end position="36"/>
    </location>
</feature>
<dbReference type="EMBL" id="CP092423">
    <property type="protein sequence ID" value="ULP43970.1"/>
    <property type="molecule type" value="Genomic_DNA"/>
</dbReference>
<dbReference type="InterPro" id="IPR000399">
    <property type="entry name" value="TPP-bd_CS"/>
</dbReference>
<dbReference type="PROSITE" id="PS00187">
    <property type="entry name" value="TPP_ENZYMES"/>
    <property type="match status" value="1"/>
</dbReference>
<dbReference type="Proteomes" id="UP001055171">
    <property type="component" value="Chromosome"/>
</dbReference>
<keyword evidence="22" id="KW-1185">Reference proteome</keyword>
<dbReference type="GO" id="GO:0005948">
    <property type="term" value="C:acetolactate synthase complex"/>
    <property type="evidence" value="ECO:0007669"/>
    <property type="project" value="TreeGrafter"/>
</dbReference>
<comment type="pathway">
    <text evidence="1 14">Amino-acid biosynthesis; L-isoleucine biosynthesis; L-isoleucine from 2-oxobutanoate: step 1/4.</text>
</comment>
<proteinExistence type="inferred from homology"/>
<comment type="similarity">
    <text evidence="3 14">Belongs to the TPP enzyme family.</text>
</comment>
<evidence type="ECO:0000259" key="16">
    <source>
        <dbReference type="Pfam" id="PF00205"/>
    </source>
</evidence>
<keyword evidence="10 14" id="KW-0460">Magnesium</keyword>
<keyword evidence="12 14" id="KW-0100">Branched-chain amino acid biosynthesis</keyword>
<keyword evidence="6" id="KW-0285">Flavoprotein</keyword>
<keyword evidence="9" id="KW-0274">FAD</keyword>
<sequence>MSAPTRSQTPKSHNGDDWAPGAAEAAAKVPAKETKHVAPQQLTGAQSVIRSLEELDVEIIFGIPGGAVLPVYDPLFDSKKLRHVLVRHEQGAGHAASGYAHATGKVGVMMATSGPGATNLVTPLADAQMDSIPVVAVTGQVGRSLIGTDAFQEADISGITMPITKHNFLVRSGDEIPRVMAEAFHIAASGRPGAVLVDIPKDVLQAQCTFSWPPKMDLPGYKPNTKPHSRQIREAAKLIARARKPVLYVGGGVIRGEATEQLRDLAELTGIPVVTTLMARGAFPDSHRQNLGMPGMHGTVAAVAALQRSDLLIALGTRFDDRVTGKLDSFAPEAKVIHADIDPAEIGKNRVADVPIVGDVKNVITDLIAMLRQYETPGKIDMTAWWAYLDEVQSTYPLSYGPQSDGSLSPEYVIEQLGKIAGPDAIYVAGVGQHQMWAAQFISYEKPRTWLNSGGLGTMGFAIPAAMGAKVARPEAEVWAIDGDGCFQMTNQELATCAIEGVPIKVALINNGNLGMVRQWQSLFYEERYSQTNLATHSHRIPDFVKLAEALGCVGIRCEREEDVIDAINQARAINDRPVVIDFIVGADAQVWPMVAAGTSNDEIQHARGIRPLFDDETEGHA</sequence>
<comment type="cofactor">
    <cofactor evidence="14">
        <name>thiamine diphosphate</name>
        <dbReference type="ChEBI" id="CHEBI:58937"/>
    </cofactor>
    <text evidence="14">Binds 1 thiamine pyrophosphate per subunit.</text>
</comment>
<reference evidence="19 21" key="1">
    <citation type="submission" date="2015-03" db="EMBL/GenBank/DDBJ databases">
        <authorList>
            <person name="Urmite Genomes"/>
        </authorList>
    </citation>
    <scope>NUCLEOTIDE SEQUENCE [LARGE SCALE GENOMIC DNA]</scope>
    <source>
        <strain evidence="19 21">CSUR P1491</strain>
    </source>
</reference>
<dbReference type="GO" id="GO:0030976">
    <property type="term" value="F:thiamine pyrophosphate binding"/>
    <property type="evidence" value="ECO:0007669"/>
    <property type="project" value="UniProtKB-UniRule"/>
</dbReference>
<comment type="pathway">
    <text evidence="2 14">Amino-acid biosynthesis; L-valine biosynthesis; L-valine from pyruvate: step 1/4.</text>
</comment>
<evidence type="ECO:0000259" key="18">
    <source>
        <dbReference type="Pfam" id="PF02776"/>
    </source>
</evidence>
<dbReference type="InterPro" id="IPR029035">
    <property type="entry name" value="DHS-like_NAD/FAD-binding_dom"/>
</dbReference>
<dbReference type="CDD" id="cd07035">
    <property type="entry name" value="TPP_PYR_POX_like"/>
    <property type="match status" value="1"/>
</dbReference>
<comment type="catalytic activity">
    <reaction evidence="13 14">
        <text>2 pyruvate + H(+) = (2S)-2-acetolactate + CO2</text>
        <dbReference type="Rhea" id="RHEA:25249"/>
        <dbReference type="ChEBI" id="CHEBI:15361"/>
        <dbReference type="ChEBI" id="CHEBI:15378"/>
        <dbReference type="ChEBI" id="CHEBI:16526"/>
        <dbReference type="ChEBI" id="CHEBI:58476"/>
        <dbReference type="EC" id="2.2.1.6"/>
    </reaction>
</comment>
<comment type="cofactor">
    <cofactor evidence="14">
        <name>Mg(2+)</name>
        <dbReference type="ChEBI" id="CHEBI:18420"/>
    </cofactor>
    <text evidence="14">Binds 1 Mg(2+) ion per subunit.</text>
</comment>
<dbReference type="Pfam" id="PF00205">
    <property type="entry name" value="TPP_enzyme_M"/>
    <property type="match status" value="1"/>
</dbReference>
<dbReference type="GO" id="GO:0009099">
    <property type="term" value="P:L-valine biosynthetic process"/>
    <property type="evidence" value="ECO:0007669"/>
    <property type="project" value="UniProtKB-UniPathway"/>
</dbReference>
<evidence type="ECO:0000256" key="15">
    <source>
        <dbReference type="SAM" id="MobiDB-lite"/>
    </source>
</evidence>
<reference evidence="20" key="2">
    <citation type="submission" date="2022-08" db="EMBL/GenBank/DDBJ databases">
        <title>Complete genome sequence of 14 non-tuberculosis mycobacteria type-strains.</title>
        <authorList>
            <person name="Igarashi Y."/>
            <person name="Osugi A."/>
            <person name="Mitarai S."/>
        </authorList>
    </citation>
    <scope>NUCLEOTIDE SEQUENCE</scope>
    <source>
        <strain evidence="20">ATCC 51985</strain>
    </source>
</reference>
<dbReference type="PANTHER" id="PTHR18968">
    <property type="entry name" value="THIAMINE PYROPHOSPHATE ENZYMES"/>
    <property type="match status" value="1"/>
</dbReference>
<dbReference type="UniPathway" id="UPA00049">
    <property type="reaction ID" value="UER00059"/>
</dbReference>
<dbReference type="GO" id="GO:0003984">
    <property type="term" value="F:acetolactate synthase activity"/>
    <property type="evidence" value="ECO:0007669"/>
    <property type="project" value="UniProtKB-EC"/>
</dbReference>
<dbReference type="InterPro" id="IPR012001">
    <property type="entry name" value="Thiamin_PyroP_enz_TPP-bd_dom"/>
</dbReference>